<evidence type="ECO:0000256" key="5">
    <source>
        <dbReference type="ARBA" id="ARBA00022691"/>
    </source>
</evidence>
<evidence type="ECO:0000256" key="3">
    <source>
        <dbReference type="ARBA" id="ARBA00022603"/>
    </source>
</evidence>
<feature type="region of interest" description="Disordered" evidence="6">
    <location>
        <begin position="69"/>
        <end position="104"/>
    </location>
</feature>
<dbReference type="SMART" id="SM01296">
    <property type="entry name" value="N2227"/>
    <property type="match status" value="1"/>
</dbReference>
<evidence type="ECO:0000313" key="7">
    <source>
        <dbReference type="EMBL" id="KAL3769236.1"/>
    </source>
</evidence>
<sequence length="576" mass="65310">MDHNDIATSSLPLGAQQSQSNNNDDEEAQHFEQVIQSYQQYATFHQTRQRGVNRRLINLLLCDEPANTNTKAASTTSTSVHHHPTLQSILPPSLQPAGNNNSTAPEYLQYQKDFSAATIRNQYFLDNVLKYSNQETSQDVLRRWRSSRQYQQQHHHQQNQQRIFSSTDDGGDDDDGQQILKNDTGTSIEWTTEDRISKIDSVLKSVARDWSADGQEERSAVYIKMIGALERYLPLSSRRDSTCDHQHQNRFADHGSDGDIDTNSRTNEDQELVDIDDSHATIATATTISTTPRVAVPGSGLGRLAWEIYSRGYSVQGSDFSLPMLLASDFILNGCGGGTEREDGDGGGRNSFQQFRIIPWLAETKNVLSFRDRIRTVIVPDVDPTSIDHSNYLDDECELPEFTMLAGEFLHLYSHHLPGKERMQHHPSRHHHHPESSKKFHAVVCSFFIDTAPSLPHYLLTIYHMLEEGGLFVHCGPLMYHWSGHGGLLPGDDDIGSSNSNSGNGNTYQERNKHLDSRYLTSIDYTWEEVRYMIVKCGFDILEEEMHIPAYYTMDGRSMMKVGYDCVYCVARKVNR</sequence>
<feature type="compositionally biased region" description="Basic and acidic residues" evidence="6">
    <location>
        <begin position="239"/>
        <end position="257"/>
    </location>
</feature>
<comment type="caution">
    <text evidence="7">The sequence shown here is derived from an EMBL/GenBank/DDBJ whole genome shotgun (WGS) entry which is preliminary data.</text>
</comment>
<feature type="region of interest" description="Disordered" evidence="6">
    <location>
        <begin position="1"/>
        <end position="27"/>
    </location>
</feature>
<proteinExistence type="inferred from homology"/>
<dbReference type="Pfam" id="PF07942">
    <property type="entry name" value="CARME"/>
    <property type="match status" value="2"/>
</dbReference>
<gene>
    <name evidence="7" type="ORF">ACHAWU_006990</name>
</gene>
<keyword evidence="8" id="KW-1185">Reference proteome</keyword>
<keyword evidence="5" id="KW-0949">S-adenosyl-L-methionine</keyword>
<dbReference type="InterPro" id="IPR029063">
    <property type="entry name" value="SAM-dependent_MTases_sf"/>
</dbReference>
<dbReference type="SUPFAM" id="SSF53335">
    <property type="entry name" value="S-adenosyl-L-methionine-dependent methyltransferases"/>
    <property type="match status" value="1"/>
</dbReference>
<reference evidence="7 8" key="1">
    <citation type="submission" date="2024-10" db="EMBL/GenBank/DDBJ databases">
        <title>Updated reference genomes for cyclostephanoid diatoms.</title>
        <authorList>
            <person name="Roberts W.R."/>
            <person name="Alverson A.J."/>
        </authorList>
    </citation>
    <scope>NUCLEOTIDE SEQUENCE [LARGE SCALE GENOMIC DNA]</scope>
    <source>
        <strain evidence="7 8">AJA232-27</strain>
    </source>
</reference>
<keyword evidence="3" id="KW-0489">Methyltransferase</keyword>
<comment type="similarity">
    <text evidence="1">Belongs to the carnosine N-methyltransferase family.</text>
</comment>
<evidence type="ECO:0000256" key="6">
    <source>
        <dbReference type="SAM" id="MobiDB-lite"/>
    </source>
</evidence>
<organism evidence="7 8">
    <name type="scientific">Discostella pseudostelligera</name>
    <dbReference type="NCBI Taxonomy" id="259834"/>
    <lineage>
        <taxon>Eukaryota</taxon>
        <taxon>Sar</taxon>
        <taxon>Stramenopiles</taxon>
        <taxon>Ochrophyta</taxon>
        <taxon>Bacillariophyta</taxon>
        <taxon>Coscinodiscophyceae</taxon>
        <taxon>Thalassiosirophycidae</taxon>
        <taxon>Stephanodiscales</taxon>
        <taxon>Stephanodiscaceae</taxon>
        <taxon>Discostella</taxon>
    </lineage>
</organism>
<feature type="compositionally biased region" description="Low complexity" evidence="6">
    <location>
        <begin position="69"/>
        <end position="79"/>
    </location>
</feature>
<feature type="region of interest" description="Disordered" evidence="6">
    <location>
        <begin position="239"/>
        <end position="265"/>
    </location>
</feature>
<dbReference type="PANTHER" id="PTHR12303:SF6">
    <property type="entry name" value="CARNOSINE N-METHYLTRANSFERASE"/>
    <property type="match status" value="1"/>
</dbReference>
<dbReference type="EMBL" id="JALLBG020000056">
    <property type="protein sequence ID" value="KAL3769236.1"/>
    <property type="molecule type" value="Genomic_DNA"/>
</dbReference>
<feature type="compositionally biased region" description="Polar residues" evidence="6">
    <location>
        <begin position="1"/>
        <end position="22"/>
    </location>
</feature>
<protein>
    <recommendedName>
        <fullName evidence="2">carnosine N-methyltransferase</fullName>
        <ecNumber evidence="2">2.1.1.22</ecNumber>
    </recommendedName>
</protein>
<dbReference type="PANTHER" id="PTHR12303">
    <property type="entry name" value="CARNOSINE N-METHYLTRANSFERASE"/>
    <property type="match status" value="1"/>
</dbReference>
<dbReference type="Gene3D" id="3.40.50.150">
    <property type="entry name" value="Vaccinia Virus protein VP39"/>
    <property type="match status" value="1"/>
</dbReference>
<evidence type="ECO:0000256" key="2">
    <source>
        <dbReference type="ARBA" id="ARBA00012003"/>
    </source>
</evidence>
<dbReference type="GO" id="GO:0030735">
    <property type="term" value="F:carnosine N-methyltransferase activity"/>
    <property type="evidence" value="ECO:0007669"/>
    <property type="project" value="UniProtKB-EC"/>
</dbReference>
<feature type="compositionally biased region" description="Polar residues" evidence="6">
    <location>
        <begin position="85"/>
        <end position="104"/>
    </location>
</feature>
<evidence type="ECO:0000256" key="1">
    <source>
        <dbReference type="ARBA" id="ARBA00010086"/>
    </source>
</evidence>
<evidence type="ECO:0000313" key="8">
    <source>
        <dbReference type="Proteomes" id="UP001530293"/>
    </source>
</evidence>
<dbReference type="InterPro" id="IPR012901">
    <property type="entry name" value="CARME"/>
</dbReference>
<dbReference type="AlphaFoldDB" id="A0ABD3N4T5"/>
<dbReference type="Proteomes" id="UP001530293">
    <property type="component" value="Unassembled WGS sequence"/>
</dbReference>
<keyword evidence="4" id="KW-0808">Transferase</keyword>
<feature type="region of interest" description="Disordered" evidence="6">
    <location>
        <begin position="143"/>
        <end position="186"/>
    </location>
</feature>
<evidence type="ECO:0000256" key="4">
    <source>
        <dbReference type="ARBA" id="ARBA00022679"/>
    </source>
</evidence>
<name>A0ABD3N4T5_9STRA</name>
<dbReference type="GO" id="GO:0032259">
    <property type="term" value="P:methylation"/>
    <property type="evidence" value="ECO:0007669"/>
    <property type="project" value="UniProtKB-KW"/>
</dbReference>
<accession>A0ABD3N4T5</accession>
<dbReference type="EC" id="2.1.1.22" evidence="2"/>